<dbReference type="PANTHER" id="PTHR30097:SF4">
    <property type="entry name" value="SLR6042 PROTEIN"/>
    <property type="match status" value="1"/>
</dbReference>
<evidence type="ECO:0000256" key="2">
    <source>
        <dbReference type="SAM" id="SignalP"/>
    </source>
</evidence>
<dbReference type="Gene3D" id="1.10.287.470">
    <property type="entry name" value="Helix hairpin bin"/>
    <property type="match status" value="1"/>
</dbReference>
<organism evidence="4 5">
    <name type="scientific">Parvicella tangerina</name>
    <dbReference type="NCBI Taxonomy" id="2829795"/>
    <lineage>
        <taxon>Bacteria</taxon>
        <taxon>Pseudomonadati</taxon>
        <taxon>Bacteroidota</taxon>
        <taxon>Flavobacteriia</taxon>
        <taxon>Flavobacteriales</taxon>
        <taxon>Parvicellaceae</taxon>
        <taxon>Parvicella</taxon>
    </lineage>
</organism>
<feature type="domain" description="Multidrug resistance protein MdtA-like barrel-sandwich hybrid" evidence="3">
    <location>
        <begin position="83"/>
        <end position="219"/>
    </location>
</feature>
<dbReference type="AlphaFoldDB" id="A0A916NRY0"/>
<dbReference type="GO" id="GO:0015679">
    <property type="term" value="P:plasma membrane copper ion transport"/>
    <property type="evidence" value="ECO:0007669"/>
    <property type="project" value="TreeGrafter"/>
</dbReference>
<evidence type="ECO:0000259" key="3">
    <source>
        <dbReference type="Pfam" id="PF25917"/>
    </source>
</evidence>
<gene>
    <name evidence="4" type="primary">mdtA_3</name>
    <name evidence="4" type="ORF">CRYO30217_01920</name>
</gene>
<dbReference type="InterPro" id="IPR058625">
    <property type="entry name" value="MdtA-like_BSH"/>
</dbReference>
<feature type="signal peptide" evidence="2">
    <location>
        <begin position="1"/>
        <end position="26"/>
    </location>
</feature>
<dbReference type="GO" id="GO:0060003">
    <property type="term" value="P:copper ion export"/>
    <property type="evidence" value="ECO:0007669"/>
    <property type="project" value="TreeGrafter"/>
</dbReference>
<accession>A0A916NRY0</accession>
<dbReference type="EMBL" id="OU015584">
    <property type="protein sequence ID" value="CAG5082451.1"/>
    <property type="molecule type" value="Genomic_DNA"/>
</dbReference>
<dbReference type="Proteomes" id="UP000683507">
    <property type="component" value="Chromosome"/>
</dbReference>
<name>A0A916NRY0_9FLAO</name>
<keyword evidence="2" id="KW-0732">Signal</keyword>
<dbReference type="SUPFAM" id="SSF111369">
    <property type="entry name" value="HlyD-like secretion proteins"/>
    <property type="match status" value="1"/>
</dbReference>
<dbReference type="PANTHER" id="PTHR30097">
    <property type="entry name" value="CATION EFFLUX SYSTEM PROTEIN CUSB"/>
    <property type="match status" value="1"/>
</dbReference>
<evidence type="ECO:0000313" key="4">
    <source>
        <dbReference type="EMBL" id="CAG5082451.1"/>
    </source>
</evidence>
<dbReference type="PROSITE" id="PS51257">
    <property type="entry name" value="PROKAR_LIPOPROTEIN"/>
    <property type="match status" value="1"/>
</dbReference>
<dbReference type="Gene3D" id="2.40.30.170">
    <property type="match status" value="1"/>
</dbReference>
<sequence>MKQMSKYRKYALIVLVLGGIVSGCSSEEEVENTNEPATTEGEIILNEEQISNGDIQYAEFSQQAFTTTISVNGRVELMPDHSASVSSFFEGNVVKVFVEPGEKVEKGQQLFTIKNPSFIKTQEEYLITSIEKENLQIEYDRQKGLADEQITSLKAFQKAEKELLLTKAKLAALETELNLMNVRPDKLHAGNLTSEIAVFAPISGNVTAMNIEIGTHVSPSVTALKISGNQGKYLVFEIFEKDIDAMSGVQTIDFKRPNDVMSHKAAIVNVLPYIDGAKKSLRVYARAVNDSTQLIAGGYVSGEVKSATTLRWALPATAIIKDEGGFFAWVVNEANEGEVKLKKMVIEPGETVKGFTEVINFDQLPPNSKVVSKGGFNL</sequence>
<keyword evidence="1" id="KW-0813">Transport</keyword>
<proteinExistence type="predicted"/>
<evidence type="ECO:0000256" key="1">
    <source>
        <dbReference type="ARBA" id="ARBA00022448"/>
    </source>
</evidence>
<protein>
    <submittedName>
        <fullName evidence="4">Multidrug resistance protein MdtA</fullName>
    </submittedName>
</protein>
<dbReference type="KEGG" id="ptan:CRYO30217_01920"/>
<dbReference type="GO" id="GO:0030313">
    <property type="term" value="C:cell envelope"/>
    <property type="evidence" value="ECO:0007669"/>
    <property type="project" value="TreeGrafter"/>
</dbReference>
<feature type="chain" id="PRO_5036929590" evidence="2">
    <location>
        <begin position="27"/>
        <end position="378"/>
    </location>
</feature>
<dbReference type="InterPro" id="IPR051909">
    <property type="entry name" value="MFP_Cation_Efflux"/>
</dbReference>
<dbReference type="Gene3D" id="2.40.50.100">
    <property type="match status" value="1"/>
</dbReference>
<keyword evidence="5" id="KW-1185">Reference proteome</keyword>
<reference evidence="4" key="1">
    <citation type="submission" date="2021-04" db="EMBL/GenBank/DDBJ databases">
        <authorList>
            <person name="Rodrigo-Torres L."/>
            <person name="Arahal R. D."/>
            <person name="Lucena T."/>
        </authorList>
    </citation>
    <scope>NUCLEOTIDE SEQUENCE</scope>
    <source>
        <strain evidence="4">AS29M-1</strain>
    </source>
</reference>
<evidence type="ECO:0000313" key="5">
    <source>
        <dbReference type="Proteomes" id="UP000683507"/>
    </source>
</evidence>
<dbReference type="Pfam" id="PF25917">
    <property type="entry name" value="BSH_RND"/>
    <property type="match status" value="1"/>
</dbReference>